<accession>A0A316YU96</accession>
<dbReference type="GeneID" id="37041751"/>
<proteinExistence type="predicted"/>
<evidence type="ECO:0000313" key="3">
    <source>
        <dbReference type="Proteomes" id="UP000245768"/>
    </source>
</evidence>
<dbReference type="AlphaFoldDB" id="A0A316YU96"/>
<dbReference type="OrthoDB" id="10033702at2759"/>
<dbReference type="RefSeq" id="XP_025379824.1">
    <property type="nucleotide sequence ID" value="XM_025519835.1"/>
</dbReference>
<dbReference type="InterPro" id="IPR015943">
    <property type="entry name" value="WD40/YVTN_repeat-like_dom_sf"/>
</dbReference>
<dbReference type="Pfam" id="PF13668">
    <property type="entry name" value="Ferritin_2"/>
    <property type="match status" value="1"/>
</dbReference>
<dbReference type="Gene3D" id="2.130.10.10">
    <property type="entry name" value="YVTN repeat-like/Quinoprotein amine dehydrogenase"/>
    <property type="match status" value="1"/>
</dbReference>
<organism evidence="2 3">
    <name type="scientific">Acaromyces ingoldii</name>
    <dbReference type="NCBI Taxonomy" id="215250"/>
    <lineage>
        <taxon>Eukaryota</taxon>
        <taxon>Fungi</taxon>
        <taxon>Dikarya</taxon>
        <taxon>Basidiomycota</taxon>
        <taxon>Ustilaginomycotina</taxon>
        <taxon>Exobasidiomycetes</taxon>
        <taxon>Exobasidiales</taxon>
        <taxon>Cryptobasidiaceae</taxon>
        <taxon>Acaromyces</taxon>
    </lineage>
</organism>
<dbReference type="STRING" id="215250.A0A316YU96"/>
<gene>
    <name evidence="2" type="ORF">FA10DRAFT_257089</name>
</gene>
<sequence>MLTGKFVPLLATVLASLSLTSSAPTAADKRQISLPDSIIPKLGNLTDPIANNAPDGIILQPPTPAIDTKEPFPKSDIKPKKLGYFWTGSEDRKHKDFLAAVSLDDDTFGTFVDIAEVPTSGNEPHHVGASADGKTIVGGGLLSLLKTQDTAFYFDVTDPYRPQFKKSNRAALASITDEIRAKPDGGFFITYMGSAAGTSPGRLIETNADNDIIGQWPESLDNLNALSQQFSPHGLSIDWQNNLILTSDYVVPLSVLKPSTGIQRANTLRLWNLKDRSILSTITIPHGGGIQDVKFIPGNEEGAAIATAVHLGQVWIIYPRRKDATTGQQGTAELLYDLGPKARDTTAIYTTFSRDGRYLYGTITTGNHIFALDLKDLKNIKRLDDPDENQNSQGVPVIGPHFLSLSPDEKHLIVTDYFVRTGDFGILNTPGNYFAHVIDVDQDDGSLHFNRTIDFVKPFSERGGSRPHSSVIYDFSGPEPRALSFPVISHRASLIFSNSITPFRTTLTMKTFSLLLLAGAAAAAPFSLPDGFPNPSPSQLMKIQSEAGGTLPNTALPTKLPADAIQSLQVIAVNEIFETAYFSSLLDNVTNGVSGYTDFGGLDKAYVVKSLKAIRAQEEIHAIGANAILASAGGKTIGPCNYMFPVSDFKSAIALAATFTDLVLGTLQGVQKTFALDGGQAANGLVSLVGSIIGQEGEQDGAYRLIQRKTPSASPFLTAAAGPFAFNGVNQMFIVPGSCKPSSNVSSIHIPSFDTLKLDASNAMPEAKSVGALKFDTSYGKVSSSSNHLAYISGQNKPVVVPIKSVHSNGKNSATFTASFPYDKGFSHGLTVAALVDNAGPFADAAAVAKCTVAGPGLIEID</sequence>
<keyword evidence="1" id="KW-0732">Signal</keyword>
<feature type="signal peptide" evidence="1">
    <location>
        <begin position="1"/>
        <end position="22"/>
    </location>
</feature>
<evidence type="ECO:0000313" key="2">
    <source>
        <dbReference type="EMBL" id="PWN92626.1"/>
    </source>
</evidence>
<evidence type="ECO:0000256" key="1">
    <source>
        <dbReference type="SAM" id="SignalP"/>
    </source>
</evidence>
<keyword evidence="3" id="KW-1185">Reference proteome</keyword>
<dbReference type="Proteomes" id="UP000245768">
    <property type="component" value="Unassembled WGS sequence"/>
</dbReference>
<dbReference type="SUPFAM" id="SSF101908">
    <property type="entry name" value="Putative isomerase YbhE"/>
    <property type="match status" value="1"/>
</dbReference>
<dbReference type="EMBL" id="KZ819634">
    <property type="protein sequence ID" value="PWN92626.1"/>
    <property type="molecule type" value="Genomic_DNA"/>
</dbReference>
<protein>
    <submittedName>
        <fullName evidence="2">Uncharacterized protein</fullName>
    </submittedName>
</protein>
<dbReference type="InParanoid" id="A0A316YU96"/>
<reference evidence="2 3" key="1">
    <citation type="journal article" date="2018" name="Mol. Biol. Evol.">
        <title>Broad Genomic Sampling Reveals a Smut Pathogenic Ancestry of the Fungal Clade Ustilaginomycotina.</title>
        <authorList>
            <person name="Kijpornyongpan T."/>
            <person name="Mondo S.J."/>
            <person name="Barry K."/>
            <person name="Sandor L."/>
            <person name="Lee J."/>
            <person name="Lipzen A."/>
            <person name="Pangilinan J."/>
            <person name="LaButti K."/>
            <person name="Hainaut M."/>
            <person name="Henrissat B."/>
            <person name="Grigoriev I.V."/>
            <person name="Spatafora J.W."/>
            <person name="Aime M.C."/>
        </authorList>
    </citation>
    <scope>NUCLEOTIDE SEQUENCE [LARGE SCALE GENOMIC DNA]</scope>
    <source>
        <strain evidence="2 3">MCA 4198</strain>
    </source>
</reference>
<name>A0A316YU96_9BASI</name>
<feature type="chain" id="PRO_5016369797" evidence="1">
    <location>
        <begin position="23"/>
        <end position="862"/>
    </location>
</feature>